<dbReference type="FunFam" id="3.90.226.10:FF:000029">
    <property type="entry name" value="Peptidase, S41 family"/>
    <property type="match status" value="1"/>
</dbReference>
<dbReference type="GO" id="GO:0008236">
    <property type="term" value="F:serine-type peptidase activity"/>
    <property type="evidence" value="ECO:0007669"/>
    <property type="project" value="UniProtKB-KW"/>
</dbReference>
<dbReference type="PANTHER" id="PTHR32060">
    <property type="entry name" value="TAIL-SPECIFIC PROTEASE"/>
    <property type="match status" value="1"/>
</dbReference>
<dbReference type="Pfam" id="PF03572">
    <property type="entry name" value="Peptidase_S41"/>
    <property type="match status" value="1"/>
</dbReference>
<keyword evidence="4 5" id="KW-0720">Serine protease</keyword>
<comment type="similarity">
    <text evidence="1 5">Belongs to the peptidase S41A family.</text>
</comment>
<keyword evidence="2 5" id="KW-0645">Protease</keyword>
<organism evidence="9 10">
    <name type="scientific">Pseudomonas flexibilis</name>
    <dbReference type="NCBI Taxonomy" id="706570"/>
    <lineage>
        <taxon>Bacteria</taxon>
        <taxon>Pseudomonadati</taxon>
        <taxon>Pseudomonadota</taxon>
        <taxon>Gammaproteobacteria</taxon>
        <taxon>Pseudomonadales</taxon>
        <taxon>Pseudomonadaceae</taxon>
        <taxon>Pseudomonas</taxon>
    </lineage>
</organism>
<dbReference type="Proteomes" id="UP000030980">
    <property type="component" value="Unassembled WGS sequence"/>
</dbReference>
<feature type="domain" description="PDZ" evidence="8">
    <location>
        <begin position="97"/>
        <end position="165"/>
    </location>
</feature>
<gene>
    <name evidence="9" type="ORF">PT85_16505</name>
</gene>
<dbReference type="CDD" id="cd07560">
    <property type="entry name" value="Peptidase_S41_CPP"/>
    <property type="match status" value="1"/>
</dbReference>
<feature type="chain" id="PRO_5002097664" evidence="7">
    <location>
        <begin position="28"/>
        <end position="439"/>
    </location>
</feature>
<dbReference type="RefSeq" id="WP_039607271.1">
    <property type="nucleotide sequence ID" value="NZ_FMUP01000010.1"/>
</dbReference>
<dbReference type="SUPFAM" id="SSF52096">
    <property type="entry name" value="ClpP/crotonase"/>
    <property type="match status" value="1"/>
</dbReference>
<evidence type="ECO:0000256" key="3">
    <source>
        <dbReference type="ARBA" id="ARBA00022801"/>
    </source>
</evidence>
<dbReference type="FunFam" id="3.30.750.44:FF:000001">
    <property type="entry name" value="S41 family peptidase"/>
    <property type="match status" value="1"/>
</dbReference>
<feature type="region of interest" description="Disordered" evidence="6">
    <location>
        <begin position="390"/>
        <end position="420"/>
    </location>
</feature>
<dbReference type="SMART" id="SM00228">
    <property type="entry name" value="PDZ"/>
    <property type="match status" value="1"/>
</dbReference>
<dbReference type="InterPro" id="IPR004447">
    <property type="entry name" value="Peptidase_S41A"/>
</dbReference>
<dbReference type="NCBIfam" id="TIGR00225">
    <property type="entry name" value="prc"/>
    <property type="match status" value="1"/>
</dbReference>
<evidence type="ECO:0000259" key="8">
    <source>
        <dbReference type="PROSITE" id="PS50106"/>
    </source>
</evidence>
<keyword evidence="3 5" id="KW-0378">Hydrolase</keyword>
<dbReference type="Gene3D" id="3.30.750.44">
    <property type="match status" value="1"/>
</dbReference>
<evidence type="ECO:0000256" key="5">
    <source>
        <dbReference type="RuleBase" id="RU004404"/>
    </source>
</evidence>
<dbReference type="CDD" id="cd06782">
    <property type="entry name" value="cpPDZ_CPP-like"/>
    <property type="match status" value="1"/>
</dbReference>
<dbReference type="EMBL" id="JTAK01000009">
    <property type="protein sequence ID" value="KHO63553.1"/>
    <property type="molecule type" value="Genomic_DNA"/>
</dbReference>
<evidence type="ECO:0000256" key="6">
    <source>
        <dbReference type="SAM" id="MobiDB-lite"/>
    </source>
</evidence>
<dbReference type="OrthoDB" id="9812068at2"/>
<reference evidence="9 10" key="1">
    <citation type="submission" date="2014-11" db="EMBL/GenBank/DDBJ databases">
        <title>Genome sequence of Pseudomonas tuomuerensis JCM 14085.</title>
        <authorList>
            <person name="Shin S.-K."/>
            <person name="Yi H."/>
        </authorList>
    </citation>
    <scope>NUCLEOTIDE SEQUENCE [LARGE SCALE GENOMIC DNA]</scope>
    <source>
        <strain evidence="9 10">JCM 14085</strain>
    </source>
</reference>
<evidence type="ECO:0000313" key="9">
    <source>
        <dbReference type="EMBL" id="KHO63553.1"/>
    </source>
</evidence>
<evidence type="ECO:0000256" key="4">
    <source>
        <dbReference type="ARBA" id="ARBA00022825"/>
    </source>
</evidence>
<sequence>MQQRPIFRTTTQSLALCLALAAGGAHAQSSAPTDPSTSTAARAQLPLDDLRTFAEVLDRIKSAYVEPVDDKTLLENAIRGMLSNLDPHSAYLDPQAFQELQESTSGEFGGLGIEVGMEDGFIRVVSPIDDTPASRAGIEAGDLIVRIDGQPTKGMSMQEAVDMMRGKPGSKVELTIVREGGQPFDVTLTRAVIKVQSVRTEMLEDGYGYLRITQFQVNTGAEVGKALASLRKDNKAPLKGLVMDLRNNPGGVLQAAVEVADHFMTKGLIVYTQGRIANSELRFSADPADASQGVPLVVLINGGSASAAEIVAGALQDSRRAVVMGTDSFGKGSVQTVLPLNNDRALKLTTALYYTPNGRSIQAQGIVPDIEVQRARLTREDEMAGVKEADLAGHLGNGNGGADRPSNGKAVRTPRPQDEDYQLGQALNLLKGLNITRGQ</sequence>
<feature type="signal peptide" evidence="7">
    <location>
        <begin position="1"/>
        <end position="27"/>
    </location>
</feature>
<dbReference type="Gene3D" id="3.90.226.10">
    <property type="entry name" value="2-enoyl-CoA Hydratase, Chain A, domain 1"/>
    <property type="match status" value="1"/>
</dbReference>
<dbReference type="GO" id="GO:0030288">
    <property type="term" value="C:outer membrane-bounded periplasmic space"/>
    <property type="evidence" value="ECO:0007669"/>
    <property type="project" value="TreeGrafter"/>
</dbReference>
<name>A0A0B3BGD2_9PSED</name>
<dbReference type="GO" id="GO:0004175">
    <property type="term" value="F:endopeptidase activity"/>
    <property type="evidence" value="ECO:0007669"/>
    <property type="project" value="TreeGrafter"/>
</dbReference>
<dbReference type="InterPro" id="IPR036034">
    <property type="entry name" value="PDZ_sf"/>
</dbReference>
<evidence type="ECO:0000256" key="2">
    <source>
        <dbReference type="ARBA" id="ARBA00022670"/>
    </source>
</evidence>
<dbReference type="SMART" id="SM00245">
    <property type="entry name" value="TSPc"/>
    <property type="match status" value="1"/>
</dbReference>
<keyword evidence="7" id="KW-0732">Signal</keyword>
<dbReference type="Pfam" id="PF22694">
    <property type="entry name" value="CtpB_N-like"/>
    <property type="match status" value="1"/>
</dbReference>
<dbReference type="FunFam" id="2.30.42.10:FF:000063">
    <property type="entry name" value="Peptidase, S41 family"/>
    <property type="match status" value="1"/>
</dbReference>
<dbReference type="InterPro" id="IPR055210">
    <property type="entry name" value="CtpA/B_N"/>
</dbReference>
<proteinExistence type="inferred from homology"/>
<evidence type="ECO:0000256" key="7">
    <source>
        <dbReference type="SAM" id="SignalP"/>
    </source>
</evidence>
<dbReference type="PROSITE" id="PS50106">
    <property type="entry name" value="PDZ"/>
    <property type="match status" value="1"/>
</dbReference>
<dbReference type="GO" id="GO:0006508">
    <property type="term" value="P:proteolysis"/>
    <property type="evidence" value="ECO:0007669"/>
    <property type="project" value="UniProtKB-KW"/>
</dbReference>
<dbReference type="GO" id="GO:0007165">
    <property type="term" value="P:signal transduction"/>
    <property type="evidence" value="ECO:0007669"/>
    <property type="project" value="TreeGrafter"/>
</dbReference>
<comment type="caution">
    <text evidence="9">The sequence shown here is derived from an EMBL/GenBank/DDBJ whole genome shotgun (WGS) entry which is preliminary data.</text>
</comment>
<dbReference type="Pfam" id="PF17820">
    <property type="entry name" value="PDZ_6"/>
    <property type="match status" value="1"/>
</dbReference>
<dbReference type="STRING" id="706570.PT85_16505"/>
<dbReference type="AlphaFoldDB" id="A0A0B3BGD2"/>
<evidence type="ECO:0000256" key="1">
    <source>
        <dbReference type="ARBA" id="ARBA00009179"/>
    </source>
</evidence>
<dbReference type="SUPFAM" id="SSF50156">
    <property type="entry name" value="PDZ domain-like"/>
    <property type="match status" value="1"/>
</dbReference>
<accession>A0A0B3BGD2</accession>
<protein>
    <submittedName>
        <fullName evidence="9">Peptidase S41</fullName>
    </submittedName>
</protein>
<keyword evidence="10" id="KW-1185">Reference proteome</keyword>
<dbReference type="InterPro" id="IPR005151">
    <property type="entry name" value="Tail-specific_protease"/>
</dbReference>
<dbReference type="InterPro" id="IPR029045">
    <property type="entry name" value="ClpP/crotonase-like_dom_sf"/>
</dbReference>
<dbReference type="InterPro" id="IPR041489">
    <property type="entry name" value="PDZ_6"/>
</dbReference>
<dbReference type="PANTHER" id="PTHR32060:SF30">
    <property type="entry name" value="CARBOXY-TERMINAL PROCESSING PROTEASE CTPA"/>
    <property type="match status" value="1"/>
</dbReference>
<evidence type="ECO:0000313" key="10">
    <source>
        <dbReference type="Proteomes" id="UP000030980"/>
    </source>
</evidence>
<dbReference type="InterPro" id="IPR001478">
    <property type="entry name" value="PDZ"/>
</dbReference>
<dbReference type="Gene3D" id="2.30.42.10">
    <property type="match status" value="1"/>
</dbReference>